<evidence type="ECO:0000313" key="1">
    <source>
        <dbReference type="EMBL" id="RDU22205.1"/>
    </source>
</evidence>
<sequence length="101" mass="12146">MDEVKMKQLVELVKAKLKITWNEDETNSRIRDIVEAAIPTLNHKLGVAAFDYTKCSQERNLFFNYCMYEWWDRIDEFDRNYSGEMMQIRIKNEVAQYAKPE</sequence>
<organism evidence="1 2">
    <name type="scientific">Anaerosacchariphilus polymeriproducens</name>
    <dbReference type="NCBI Taxonomy" id="1812858"/>
    <lineage>
        <taxon>Bacteria</taxon>
        <taxon>Bacillati</taxon>
        <taxon>Bacillota</taxon>
        <taxon>Clostridia</taxon>
        <taxon>Lachnospirales</taxon>
        <taxon>Lachnospiraceae</taxon>
        <taxon>Anaerosacchariphilus</taxon>
    </lineage>
</organism>
<evidence type="ECO:0000313" key="2">
    <source>
        <dbReference type="Proteomes" id="UP000255036"/>
    </source>
</evidence>
<keyword evidence="2" id="KW-1185">Reference proteome</keyword>
<dbReference type="EMBL" id="QRCT01000050">
    <property type="protein sequence ID" value="RDU22205.1"/>
    <property type="molecule type" value="Genomic_DNA"/>
</dbReference>
<comment type="caution">
    <text evidence="1">The sequence shown here is derived from an EMBL/GenBank/DDBJ whole genome shotgun (WGS) entry which is preliminary data.</text>
</comment>
<name>A0A371ARL3_9FIRM</name>
<dbReference type="OrthoDB" id="2362564at2"/>
<reference evidence="1 2" key="1">
    <citation type="submission" date="2018-07" db="EMBL/GenBank/DDBJ databases">
        <title>Anaerosacharophilus polymeroproducens gen. nov. sp. nov., an anaerobic bacterium isolated from salt field.</title>
        <authorList>
            <person name="Kim W."/>
            <person name="Yang S.-H."/>
            <person name="Oh J."/>
            <person name="Lee J.-H."/>
            <person name="Kwon K.K."/>
        </authorList>
    </citation>
    <scope>NUCLEOTIDE SEQUENCE [LARGE SCALE GENOMIC DNA]</scope>
    <source>
        <strain evidence="1 2">MCWD5</strain>
    </source>
</reference>
<proteinExistence type="predicted"/>
<protein>
    <recommendedName>
        <fullName evidence="3">Phage protein</fullName>
    </recommendedName>
</protein>
<accession>A0A371ARL3</accession>
<evidence type="ECO:0008006" key="3">
    <source>
        <dbReference type="Google" id="ProtNLM"/>
    </source>
</evidence>
<dbReference type="Proteomes" id="UP000255036">
    <property type="component" value="Unassembled WGS sequence"/>
</dbReference>
<gene>
    <name evidence="1" type="ORF">DWV06_16910</name>
</gene>
<dbReference type="RefSeq" id="WP_115483386.1">
    <property type="nucleotide sequence ID" value="NZ_QRCT01000050.1"/>
</dbReference>
<dbReference type="AlphaFoldDB" id="A0A371ARL3"/>